<dbReference type="SUPFAM" id="SSF56112">
    <property type="entry name" value="Protein kinase-like (PK-like)"/>
    <property type="match status" value="1"/>
</dbReference>
<accession>A0A8T9B3Y9</accession>
<protein>
    <recommendedName>
        <fullName evidence="1">Aminoglycoside phosphotransferase domain-containing protein</fullName>
    </recommendedName>
</protein>
<comment type="caution">
    <text evidence="2">The sequence shown here is derived from an EMBL/GenBank/DDBJ whole genome shotgun (WGS) entry which is preliminary data.</text>
</comment>
<dbReference type="Proteomes" id="UP000469559">
    <property type="component" value="Unassembled WGS sequence"/>
</dbReference>
<keyword evidence="3" id="KW-1185">Reference proteome</keyword>
<proteinExistence type="predicted"/>
<evidence type="ECO:0000259" key="1">
    <source>
        <dbReference type="Pfam" id="PF01636"/>
    </source>
</evidence>
<sequence length="439" mass="50576">MEGDYNHPEKIYKDLIYKPTGQYPPFLQRLPAGPESMKLLDETLDKPKGSPPRGLNHIWGSELPDGSYPELCWSCGWNVYHQGLSSYGSRIRIFHTRGNMGLWELGSQLMIRDEPNDHRQGNEHEMQLFLRKQPNLTIPLPKKYLRVSEPTDPIHFTIISRAQGVRLDTIWDTLSLELKTGYKNQLADAIKQLRQFTAPVAQKVDGSPLDDILIASCWTKRPPTCKNIGRTADEWLEGIADELRVGLSMIHKTKDPVLVETKYQELKANFPKGEPYTLTHADFNFSNIIVKDDKIEAIIDWEMAGYYPWWVERWRSLIGGNYQTNEIIDSLWADIGFEMDEATFQKKVIMNVAPVLQAWEQSMQHTNHPGYQSGWERPPFCECHNWTGIIQCRELGDPIEHIFNKPDTLPGEDTALPYLEELRNRQREGKKGAPGETYE</sequence>
<dbReference type="OrthoDB" id="8300194at2759"/>
<gene>
    <name evidence="2" type="ORF">LARI1_G009616</name>
</gene>
<evidence type="ECO:0000313" key="3">
    <source>
        <dbReference type="Proteomes" id="UP000469559"/>
    </source>
</evidence>
<dbReference type="InterPro" id="IPR002575">
    <property type="entry name" value="Aminoglycoside_PTrfase"/>
</dbReference>
<evidence type="ECO:0000313" key="2">
    <source>
        <dbReference type="EMBL" id="TVY13142.1"/>
    </source>
</evidence>
<feature type="domain" description="Aminoglycoside phosphotransferase" evidence="1">
    <location>
        <begin position="121"/>
        <end position="336"/>
    </location>
</feature>
<organism evidence="2 3">
    <name type="scientific">Lachnellula arida</name>
    <dbReference type="NCBI Taxonomy" id="1316785"/>
    <lineage>
        <taxon>Eukaryota</taxon>
        <taxon>Fungi</taxon>
        <taxon>Dikarya</taxon>
        <taxon>Ascomycota</taxon>
        <taxon>Pezizomycotina</taxon>
        <taxon>Leotiomycetes</taxon>
        <taxon>Helotiales</taxon>
        <taxon>Lachnaceae</taxon>
        <taxon>Lachnellula</taxon>
    </lineage>
</organism>
<dbReference type="InterPro" id="IPR051678">
    <property type="entry name" value="AGP_Transferase"/>
</dbReference>
<dbReference type="Gene3D" id="3.90.1200.10">
    <property type="match status" value="1"/>
</dbReference>
<dbReference type="PANTHER" id="PTHR21310:SF55">
    <property type="entry name" value="AMINOGLYCOSIDE PHOSPHOTRANSFERASE DOMAIN-CONTAINING PROTEIN"/>
    <property type="match status" value="1"/>
</dbReference>
<dbReference type="AlphaFoldDB" id="A0A8T9B3Y9"/>
<dbReference type="Pfam" id="PF01636">
    <property type="entry name" value="APH"/>
    <property type="match status" value="1"/>
</dbReference>
<reference evidence="2 3" key="1">
    <citation type="submission" date="2018-05" db="EMBL/GenBank/DDBJ databases">
        <title>Whole genome sequencing for identification of molecular markers to develop diagnostic detection tools for the regulated plant pathogen Lachnellula willkommii.</title>
        <authorList>
            <person name="Giroux E."/>
            <person name="Bilodeau G."/>
        </authorList>
    </citation>
    <scope>NUCLEOTIDE SEQUENCE [LARGE SCALE GENOMIC DNA]</scope>
    <source>
        <strain evidence="2 3">CBS 203.66</strain>
    </source>
</reference>
<dbReference type="PANTHER" id="PTHR21310">
    <property type="entry name" value="AMINOGLYCOSIDE PHOSPHOTRANSFERASE-RELATED-RELATED"/>
    <property type="match status" value="1"/>
</dbReference>
<dbReference type="EMBL" id="QGMF01001093">
    <property type="protein sequence ID" value="TVY13142.1"/>
    <property type="molecule type" value="Genomic_DNA"/>
</dbReference>
<name>A0A8T9B3Y9_9HELO</name>
<dbReference type="InterPro" id="IPR011009">
    <property type="entry name" value="Kinase-like_dom_sf"/>
</dbReference>